<dbReference type="InterPro" id="IPR024705">
    <property type="entry name" value="Ssp411"/>
</dbReference>
<dbReference type="EMBL" id="CP032819">
    <property type="protein sequence ID" value="AZS29748.1"/>
    <property type="molecule type" value="Genomic_DNA"/>
</dbReference>
<accession>A0A3Q9ITM9</accession>
<organism evidence="1 2">
    <name type="scientific">Butyricimonas faecalis</name>
    <dbReference type="NCBI Taxonomy" id="2093856"/>
    <lineage>
        <taxon>Bacteria</taxon>
        <taxon>Pseudomonadati</taxon>
        <taxon>Bacteroidota</taxon>
        <taxon>Bacteroidia</taxon>
        <taxon>Bacteroidales</taxon>
        <taxon>Odoribacteraceae</taxon>
        <taxon>Butyricimonas</taxon>
    </lineage>
</organism>
<dbReference type="InterPro" id="IPR036249">
    <property type="entry name" value="Thioredoxin-like_sf"/>
</dbReference>
<dbReference type="SUPFAM" id="SSF52833">
    <property type="entry name" value="Thioredoxin-like"/>
    <property type="match status" value="2"/>
</dbReference>
<dbReference type="Proteomes" id="UP000270673">
    <property type="component" value="Chromosome"/>
</dbReference>
<name>A0A3Q9ITM9_9BACT</name>
<dbReference type="Gene3D" id="3.40.30.10">
    <property type="entry name" value="Glutaredoxin"/>
    <property type="match status" value="2"/>
</dbReference>
<dbReference type="AlphaFoldDB" id="A0A3Q9ITM9"/>
<protein>
    <submittedName>
        <fullName evidence="1">DUF255 domain-containing protein</fullName>
    </submittedName>
</protein>
<gene>
    <name evidence="1" type="ORF">D8S85_09435</name>
</gene>
<dbReference type="PANTHER" id="PTHR42899">
    <property type="entry name" value="SPERMATOGENESIS-ASSOCIATED PROTEIN 20"/>
    <property type="match status" value="1"/>
</dbReference>
<dbReference type="PANTHER" id="PTHR42899:SF1">
    <property type="entry name" value="SPERMATOGENESIS-ASSOCIATED PROTEIN 20"/>
    <property type="match status" value="1"/>
</dbReference>
<dbReference type="OrthoDB" id="1099736at2"/>
<proteinExistence type="predicted"/>
<evidence type="ECO:0000313" key="1">
    <source>
        <dbReference type="EMBL" id="AZS29748.1"/>
    </source>
</evidence>
<keyword evidence="2" id="KW-1185">Reference proteome</keyword>
<dbReference type="Pfam" id="PF13899">
    <property type="entry name" value="Thioredoxin_7"/>
    <property type="match status" value="1"/>
</dbReference>
<reference evidence="1 2" key="1">
    <citation type="submission" date="2018-10" db="EMBL/GenBank/DDBJ databases">
        <title>Butyricimonas faecalis sp. nov., isolated from human faeces and emended description of the genus Butyricimonas.</title>
        <authorList>
            <person name="Le Roy T."/>
            <person name="Van der Smissen P."/>
            <person name="Paquot A."/>
            <person name="Delzenne N."/>
            <person name="Muccioli G."/>
            <person name="Collet J.-F."/>
            <person name="Cani P.D."/>
        </authorList>
    </citation>
    <scope>NUCLEOTIDE SEQUENCE [LARGE SCALE GENOMIC DNA]</scope>
    <source>
        <strain evidence="1 2">H184</strain>
    </source>
</reference>
<evidence type="ECO:0000313" key="2">
    <source>
        <dbReference type="Proteomes" id="UP000270673"/>
    </source>
</evidence>
<dbReference type="RefSeq" id="WP_106480485.1">
    <property type="nucleotide sequence ID" value="NZ_CP032819.1"/>
</dbReference>
<dbReference type="KEGG" id="buy:D8S85_09435"/>
<sequence length="258" mass="29852">MRGLLLIVCFLGIAIQGISQGIVFRNGSFQDILRMSMREGKPIFIHISKAGDKEGDLMEKNVIYNKKVGDFFNANFISFHVDADKQEVLPYKQAPEGVHYWFLNEWVEWIDRAEGYKDVKDFIALGKAILDKCQKRELLGIQFQNKNLEEVLKVARKEKKPVFIDVYKIDDGMCRTMEKRVIRDEKVGEFFNAHFLSIRVDVDKEENVAVLKKYGVSKGMYYLFLNEDGELIHKTFGIMDTGDLIFEGKKALEKYGKL</sequence>